<keyword evidence="10 12" id="KW-0472">Membrane</keyword>
<name>A0ABQ2JGQ0_9DEIO</name>
<keyword evidence="6" id="KW-0997">Cell inner membrane</keyword>
<comment type="caution">
    <text evidence="14">The sequence shown here is derived from an EMBL/GenBank/DDBJ whole genome shotgun (WGS) entry which is preliminary data.</text>
</comment>
<dbReference type="NCBIfam" id="TIGR02532">
    <property type="entry name" value="IV_pilin_GFxxxE"/>
    <property type="match status" value="1"/>
</dbReference>
<dbReference type="Pfam" id="PF12019">
    <property type="entry name" value="GspH"/>
    <property type="match status" value="1"/>
</dbReference>
<dbReference type="InterPro" id="IPR012902">
    <property type="entry name" value="N_methyl_site"/>
</dbReference>
<evidence type="ECO:0000256" key="8">
    <source>
        <dbReference type="ARBA" id="ARBA00022764"/>
    </source>
</evidence>
<keyword evidence="5" id="KW-0488">Methylation</keyword>
<organism evidence="14 15">
    <name type="scientific">Deinococcus daejeonensis</name>
    <dbReference type="NCBI Taxonomy" id="1007098"/>
    <lineage>
        <taxon>Bacteria</taxon>
        <taxon>Thermotogati</taxon>
        <taxon>Deinococcota</taxon>
        <taxon>Deinococci</taxon>
        <taxon>Deinococcales</taxon>
        <taxon>Deinococcaceae</taxon>
        <taxon>Deinococcus</taxon>
    </lineage>
</organism>
<evidence type="ECO:0000313" key="14">
    <source>
        <dbReference type="EMBL" id="GGN45435.1"/>
    </source>
</evidence>
<reference evidence="15" key="1">
    <citation type="journal article" date="2019" name="Int. J. Syst. Evol. Microbiol.">
        <title>The Global Catalogue of Microorganisms (GCM) 10K type strain sequencing project: providing services to taxonomists for standard genome sequencing and annotation.</title>
        <authorList>
            <consortium name="The Broad Institute Genomics Platform"/>
            <consortium name="The Broad Institute Genome Sequencing Center for Infectious Disease"/>
            <person name="Wu L."/>
            <person name="Ma J."/>
        </authorList>
    </citation>
    <scope>NUCLEOTIDE SEQUENCE [LARGE SCALE GENOMIC DNA]</scope>
    <source>
        <strain evidence="15">JCM 16918</strain>
    </source>
</reference>
<evidence type="ECO:0000256" key="9">
    <source>
        <dbReference type="ARBA" id="ARBA00022989"/>
    </source>
</evidence>
<gene>
    <name evidence="14" type="ORF">GCM10010842_34940</name>
</gene>
<evidence type="ECO:0000256" key="1">
    <source>
        <dbReference type="ARBA" id="ARBA00004203"/>
    </source>
</evidence>
<keyword evidence="7 12" id="KW-0812">Transmembrane</keyword>
<protein>
    <recommendedName>
        <fullName evidence="13">General secretion pathway GspH domain-containing protein</fullName>
    </recommendedName>
</protein>
<dbReference type="InterPro" id="IPR022346">
    <property type="entry name" value="T2SS_GspH"/>
</dbReference>
<evidence type="ECO:0000313" key="15">
    <source>
        <dbReference type="Proteomes" id="UP000645517"/>
    </source>
</evidence>
<evidence type="ECO:0000259" key="13">
    <source>
        <dbReference type="Pfam" id="PF12019"/>
    </source>
</evidence>
<evidence type="ECO:0000256" key="4">
    <source>
        <dbReference type="ARBA" id="ARBA00022475"/>
    </source>
</evidence>
<dbReference type="EMBL" id="BMOR01000026">
    <property type="protein sequence ID" value="GGN45435.1"/>
    <property type="molecule type" value="Genomic_DNA"/>
</dbReference>
<accession>A0ABQ2JGQ0</accession>
<evidence type="ECO:0000256" key="2">
    <source>
        <dbReference type="ARBA" id="ARBA00004377"/>
    </source>
</evidence>
<evidence type="ECO:0000256" key="7">
    <source>
        <dbReference type="ARBA" id="ARBA00022692"/>
    </source>
</evidence>
<dbReference type="SUPFAM" id="SSF54523">
    <property type="entry name" value="Pili subunits"/>
    <property type="match status" value="1"/>
</dbReference>
<evidence type="ECO:0000256" key="3">
    <source>
        <dbReference type="ARBA" id="ARBA00004418"/>
    </source>
</evidence>
<comment type="subcellular location">
    <subcellularLocation>
        <location evidence="2">Cell inner membrane</location>
        <topology evidence="2">Single-pass membrane protein</topology>
    </subcellularLocation>
    <subcellularLocation>
        <location evidence="1">Cell outer membrane</location>
        <topology evidence="1">Single-pass membrane protein</topology>
    </subcellularLocation>
    <subcellularLocation>
        <location evidence="3">Periplasm</location>
    </subcellularLocation>
</comment>
<evidence type="ECO:0000256" key="12">
    <source>
        <dbReference type="SAM" id="Phobius"/>
    </source>
</evidence>
<keyword evidence="8" id="KW-0574">Periplasm</keyword>
<feature type="domain" description="General secretion pathway GspH" evidence="13">
    <location>
        <begin position="41"/>
        <end position="147"/>
    </location>
</feature>
<evidence type="ECO:0000256" key="5">
    <source>
        <dbReference type="ARBA" id="ARBA00022481"/>
    </source>
</evidence>
<dbReference type="Pfam" id="PF07963">
    <property type="entry name" value="N_methyl"/>
    <property type="match status" value="1"/>
</dbReference>
<sequence>MGDRANGFTLIELLVVMAIVGILVGIAALNVGRLRQPADEAARALNSTLGVARARAISTTSAVKVERLASSKQYTVQTAASCDAKTWTALSGLTFTLPTDVSVSQPTSSWTACFTSRGVLEGAAALPTVTLTDQRAKSRTLTVYAGGALEVK</sequence>
<dbReference type="Proteomes" id="UP000645517">
    <property type="component" value="Unassembled WGS sequence"/>
</dbReference>
<dbReference type="InterPro" id="IPR045584">
    <property type="entry name" value="Pilin-like"/>
</dbReference>
<keyword evidence="15" id="KW-1185">Reference proteome</keyword>
<evidence type="ECO:0000256" key="6">
    <source>
        <dbReference type="ARBA" id="ARBA00022519"/>
    </source>
</evidence>
<proteinExistence type="predicted"/>
<keyword evidence="4" id="KW-1003">Cell membrane</keyword>
<keyword evidence="9 12" id="KW-1133">Transmembrane helix</keyword>
<dbReference type="Gene3D" id="3.30.700.10">
    <property type="entry name" value="Glycoprotein, Type 4 Pilin"/>
    <property type="match status" value="1"/>
</dbReference>
<evidence type="ECO:0000256" key="10">
    <source>
        <dbReference type="ARBA" id="ARBA00023136"/>
    </source>
</evidence>
<feature type="transmembrane region" description="Helical" evidence="12">
    <location>
        <begin position="6"/>
        <end position="29"/>
    </location>
</feature>
<keyword evidence="11" id="KW-0998">Cell outer membrane</keyword>
<evidence type="ECO:0000256" key="11">
    <source>
        <dbReference type="ARBA" id="ARBA00023237"/>
    </source>
</evidence>